<accession>A0A8T2QSJ5</accession>
<sequence length="129" mass="15268">MCIPKVQRDWPFLRTLYHCALWTCTTRALSEVFLYANNRRNSQALTKKLKEDTGHPNMMRIPRYVLMLSVAREPCIDFFLQIVHGSFCVSLPRSHRIRASLHMMTDLQFNYFSLICVRNSYVRGLVVRR</sequence>
<dbReference type="Proteomes" id="UP000825935">
    <property type="component" value="Chromosome 32"/>
</dbReference>
<reference evidence="1" key="1">
    <citation type="submission" date="2021-08" db="EMBL/GenBank/DDBJ databases">
        <title>WGS assembly of Ceratopteris richardii.</title>
        <authorList>
            <person name="Marchant D.B."/>
            <person name="Chen G."/>
            <person name="Jenkins J."/>
            <person name="Shu S."/>
            <person name="Leebens-Mack J."/>
            <person name="Grimwood J."/>
            <person name="Schmutz J."/>
            <person name="Soltis P."/>
            <person name="Soltis D."/>
            <person name="Chen Z.-H."/>
        </authorList>
    </citation>
    <scope>NUCLEOTIDE SEQUENCE</scope>
    <source>
        <strain evidence="1">Whitten #5841</strain>
        <tissue evidence="1">Leaf</tissue>
    </source>
</reference>
<proteinExistence type="predicted"/>
<organism evidence="1 2">
    <name type="scientific">Ceratopteris richardii</name>
    <name type="common">Triangle waterfern</name>
    <dbReference type="NCBI Taxonomy" id="49495"/>
    <lineage>
        <taxon>Eukaryota</taxon>
        <taxon>Viridiplantae</taxon>
        <taxon>Streptophyta</taxon>
        <taxon>Embryophyta</taxon>
        <taxon>Tracheophyta</taxon>
        <taxon>Polypodiopsida</taxon>
        <taxon>Polypodiidae</taxon>
        <taxon>Polypodiales</taxon>
        <taxon>Pteridineae</taxon>
        <taxon>Pteridaceae</taxon>
        <taxon>Parkerioideae</taxon>
        <taxon>Ceratopteris</taxon>
    </lineage>
</organism>
<name>A0A8T2QSJ5_CERRI</name>
<evidence type="ECO:0000313" key="2">
    <source>
        <dbReference type="Proteomes" id="UP000825935"/>
    </source>
</evidence>
<comment type="caution">
    <text evidence="1">The sequence shown here is derived from an EMBL/GenBank/DDBJ whole genome shotgun (WGS) entry which is preliminary data.</text>
</comment>
<protein>
    <submittedName>
        <fullName evidence="1">Uncharacterized protein</fullName>
    </submittedName>
</protein>
<dbReference type="EMBL" id="CM035437">
    <property type="protein sequence ID" value="KAH7286331.1"/>
    <property type="molecule type" value="Genomic_DNA"/>
</dbReference>
<keyword evidence="2" id="KW-1185">Reference proteome</keyword>
<evidence type="ECO:0000313" key="1">
    <source>
        <dbReference type="EMBL" id="KAH7286331.1"/>
    </source>
</evidence>
<gene>
    <name evidence="1" type="ORF">KP509_32G001700</name>
</gene>
<dbReference type="AlphaFoldDB" id="A0A8T2QSJ5"/>